<organism evidence="1 2">
    <name type="scientific">Guyanagaster necrorhizus</name>
    <dbReference type="NCBI Taxonomy" id="856835"/>
    <lineage>
        <taxon>Eukaryota</taxon>
        <taxon>Fungi</taxon>
        <taxon>Dikarya</taxon>
        <taxon>Basidiomycota</taxon>
        <taxon>Agaricomycotina</taxon>
        <taxon>Agaricomycetes</taxon>
        <taxon>Agaricomycetidae</taxon>
        <taxon>Agaricales</taxon>
        <taxon>Marasmiineae</taxon>
        <taxon>Physalacriaceae</taxon>
        <taxon>Guyanagaster</taxon>
    </lineage>
</organism>
<keyword evidence="2" id="KW-1185">Reference proteome</keyword>
<dbReference type="RefSeq" id="XP_043044412.1">
    <property type="nucleotide sequence ID" value="XM_043181331.1"/>
</dbReference>
<name>A0A9P7W2D2_9AGAR</name>
<sequence>MFHHLCTRSCTPKSPGKERLQVSTIPGFVHTAAYAIYLFLFDTETSSPPSILRRQWEELPTSTTDTFRLVAKAIFDTGDSQNLGFRSEQIRAAICHLFSDRAETLLSKSLKREERLARFVELGSQLAIGLFDWPLAFSMD</sequence>
<dbReference type="EMBL" id="MU250526">
    <property type="protein sequence ID" value="KAG7450912.1"/>
    <property type="molecule type" value="Genomic_DNA"/>
</dbReference>
<evidence type="ECO:0000313" key="2">
    <source>
        <dbReference type="Proteomes" id="UP000812287"/>
    </source>
</evidence>
<accession>A0A9P7W2D2</accession>
<dbReference type="OrthoDB" id="2835039at2759"/>
<comment type="caution">
    <text evidence="1">The sequence shown here is derived from an EMBL/GenBank/DDBJ whole genome shotgun (WGS) entry which is preliminary data.</text>
</comment>
<reference evidence="1" key="1">
    <citation type="submission" date="2020-11" db="EMBL/GenBank/DDBJ databases">
        <title>Adaptations for nitrogen fixation in a non-lichenized fungal sporocarp promotes dispersal by wood-feeding termites.</title>
        <authorList>
            <consortium name="DOE Joint Genome Institute"/>
            <person name="Koch R.A."/>
            <person name="Yoon G."/>
            <person name="Arayal U."/>
            <person name="Lail K."/>
            <person name="Amirebrahimi M."/>
            <person name="Labutti K."/>
            <person name="Lipzen A."/>
            <person name="Riley R."/>
            <person name="Barry K."/>
            <person name="Henrissat B."/>
            <person name="Grigoriev I.V."/>
            <person name="Herr J.R."/>
            <person name="Aime M.C."/>
        </authorList>
    </citation>
    <scope>NUCLEOTIDE SEQUENCE</scope>
    <source>
        <strain evidence="1">MCA 3950</strain>
    </source>
</reference>
<dbReference type="Proteomes" id="UP000812287">
    <property type="component" value="Unassembled WGS sequence"/>
</dbReference>
<dbReference type="AlphaFoldDB" id="A0A9P7W2D2"/>
<evidence type="ECO:0000313" key="1">
    <source>
        <dbReference type="EMBL" id="KAG7450912.1"/>
    </source>
</evidence>
<proteinExistence type="predicted"/>
<gene>
    <name evidence="1" type="ORF">BT62DRAFT_544193</name>
</gene>
<protein>
    <submittedName>
        <fullName evidence="1">Uncharacterized protein</fullName>
    </submittedName>
</protein>
<dbReference type="GeneID" id="66103627"/>